<name>A0A223P1H6_9SPHI</name>
<dbReference type="OrthoDB" id="796754at2"/>
<feature type="signal peptide" evidence="1">
    <location>
        <begin position="1"/>
        <end position="20"/>
    </location>
</feature>
<dbReference type="EMBL" id="CP022743">
    <property type="protein sequence ID" value="ASU35983.1"/>
    <property type="molecule type" value="Genomic_DNA"/>
</dbReference>
<dbReference type="AlphaFoldDB" id="A0A223P1H6"/>
<sequence>MKKLVLVLSFIIGLSYVAGAQIAAKSPEQRAAQHTKALQKHLNLSQAQAAQVQTAFLTMATRMDSLKSVVTTDKKQKQLMARSIKLETKKRVFAILNDTQKQQYATWEKIKRENHKEKKAETTVGQG</sequence>
<proteinExistence type="predicted"/>
<accession>A0A223P1H6</accession>
<evidence type="ECO:0000313" key="2">
    <source>
        <dbReference type="EMBL" id="ASU35983.1"/>
    </source>
</evidence>
<evidence type="ECO:0008006" key="4">
    <source>
        <dbReference type="Google" id="ProtNLM"/>
    </source>
</evidence>
<keyword evidence="3" id="KW-1185">Reference proteome</keyword>
<organism evidence="2 3">
    <name type="scientific">Mucilaginibacter xinganensis</name>
    <dbReference type="NCBI Taxonomy" id="1234841"/>
    <lineage>
        <taxon>Bacteria</taxon>
        <taxon>Pseudomonadati</taxon>
        <taxon>Bacteroidota</taxon>
        <taxon>Sphingobacteriia</taxon>
        <taxon>Sphingobacteriales</taxon>
        <taxon>Sphingobacteriaceae</taxon>
        <taxon>Mucilaginibacter</taxon>
    </lineage>
</organism>
<evidence type="ECO:0000256" key="1">
    <source>
        <dbReference type="SAM" id="SignalP"/>
    </source>
</evidence>
<protein>
    <recommendedName>
        <fullName evidence="4">LTXXQ motif family protein</fullName>
    </recommendedName>
</protein>
<reference evidence="2 3" key="1">
    <citation type="submission" date="2017-08" db="EMBL/GenBank/DDBJ databases">
        <title>Complete genome sequence of Mucilaginibacter sp. strain BJC16-A31.</title>
        <authorList>
            <consortium name="Henan University of Science and Technology"/>
            <person name="You X."/>
        </authorList>
    </citation>
    <scope>NUCLEOTIDE SEQUENCE [LARGE SCALE GENOMIC DNA]</scope>
    <source>
        <strain evidence="2 3">BJC16-A31</strain>
    </source>
</reference>
<dbReference type="RefSeq" id="WP_094572070.1">
    <property type="nucleotide sequence ID" value="NZ_CP022743.1"/>
</dbReference>
<evidence type="ECO:0000313" key="3">
    <source>
        <dbReference type="Proteomes" id="UP000215002"/>
    </source>
</evidence>
<gene>
    <name evidence="2" type="ORF">MuYL_4098</name>
</gene>
<keyword evidence="1" id="KW-0732">Signal</keyword>
<dbReference type="Proteomes" id="UP000215002">
    <property type="component" value="Chromosome"/>
</dbReference>
<feature type="chain" id="PRO_5013279472" description="LTXXQ motif family protein" evidence="1">
    <location>
        <begin position="21"/>
        <end position="127"/>
    </location>
</feature>
<dbReference type="KEGG" id="muc:MuYL_4098"/>